<keyword evidence="9 19" id="KW-0285">Flavoprotein</keyword>
<evidence type="ECO:0000256" key="6">
    <source>
        <dbReference type="ARBA" id="ARBA00015188"/>
    </source>
</evidence>
<gene>
    <name evidence="19 21" type="primary">murB</name>
    <name evidence="21" type="ORF">PCLFYP37_01381</name>
</gene>
<dbReference type="PROSITE" id="PS51387">
    <property type="entry name" value="FAD_PCMH"/>
    <property type="match status" value="1"/>
</dbReference>
<evidence type="ECO:0000256" key="8">
    <source>
        <dbReference type="ARBA" id="ARBA00022618"/>
    </source>
</evidence>
<evidence type="ECO:0000256" key="7">
    <source>
        <dbReference type="ARBA" id="ARBA00022490"/>
    </source>
</evidence>
<evidence type="ECO:0000256" key="11">
    <source>
        <dbReference type="ARBA" id="ARBA00022857"/>
    </source>
</evidence>
<dbReference type="EC" id="1.3.1.98" evidence="5 19"/>
<evidence type="ECO:0000256" key="18">
    <source>
        <dbReference type="ARBA" id="ARBA00048914"/>
    </source>
</evidence>
<evidence type="ECO:0000256" key="13">
    <source>
        <dbReference type="ARBA" id="ARBA00022984"/>
    </source>
</evidence>
<dbReference type="GO" id="GO:0008360">
    <property type="term" value="P:regulation of cell shape"/>
    <property type="evidence" value="ECO:0007669"/>
    <property type="project" value="UniProtKB-KW"/>
</dbReference>
<evidence type="ECO:0000256" key="12">
    <source>
        <dbReference type="ARBA" id="ARBA00022960"/>
    </source>
</evidence>
<dbReference type="SUPFAM" id="SSF56194">
    <property type="entry name" value="Uridine diphospho-N-Acetylenolpyruvylglucosamine reductase, MurB, C-terminal domain"/>
    <property type="match status" value="1"/>
</dbReference>
<dbReference type="Gene3D" id="3.30.465.10">
    <property type="match status" value="1"/>
</dbReference>
<evidence type="ECO:0000256" key="9">
    <source>
        <dbReference type="ARBA" id="ARBA00022630"/>
    </source>
</evidence>
<dbReference type="AlphaFoldDB" id="A0A6N3AE64"/>
<comment type="pathway">
    <text evidence="4 19">Cell wall biogenesis; peptidoglycan biosynthesis.</text>
</comment>
<dbReference type="InterPro" id="IPR006094">
    <property type="entry name" value="Oxid_FAD_bind_N"/>
</dbReference>
<evidence type="ECO:0000256" key="1">
    <source>
        <dbReference type="ARBA" id="ARBA00001974"/>
    </source>
</evidence>
<keyword evidence="7 19" id="KW-0963">Cytoplasm</keyword>
<dbReference type="InterPro" id="IPR036635">
    <property type="entry name" value="MurB_C_sf"/>
</dbReference>
<comment type="cofactor">
    <cofactor evidence="1 19">
        <name>FAD</name>
        <dbReference type="ChEBI" id="CHEBI:57692"/>
    </cofactor>
</comment>
<accession>A0A6N3AE64</accession>
<dbReference type="InterPro" id="IPR011601">
    <property type="entry name" value="MurB_C"/>
</dbReference>
<feature type="domain" description="FAD-binding PCMH-type" evidence="20">
    <location>
        <begin position="18"/>
        <end position="190"/>
    </location>
</feature>
<feature type="active site" description="Proton donor" evidence="19">
    <location>
        <position position="242"/>
    </location>
</feature>
<keyword evidence="11 19" id="KW-0521">NADP</keyword>
<protein>
    <recommendedName>
        <fullName evidence="6 19">UDP-N-acetylenolpyruvoylglucosamine reductase</fullName>
        <ecNumber evidence="5 19">1.3.1.98</ecNumber>
    </recommendedName>
    <alternativeName>
        <fullName evidence="17 19">UDP-N-acetylmuramate dehydrogenase</fullName>
    </alternativeName>
</protein>
<dbReference type="InterPro" id="IPR016169">
    <property type="entry name" value="FAD-bd_PCMH_sub2"/>
</dbReference>
<feature type="active site" evidence="19">
    <location>
        <position position="338"/>
    </location>
</feature>
<feature type="active site" evidence="19">
    <location>
        <position position="166"/>
    </location>
</feature>
<dbReference type="NCBIfam" id="TIGR00179">
    <property type="entry name" value="murB"/>
    <property type="match status" value="1"/>
</dbReference>
<dbReference type="PANTHER" id="PTHR21071">
    <property type="entry name" value="UDP-N-ACETYLENOLPYRUVOYLGLUCOSAMINE REDUCTASE"/>
    <property type="match status" value="1"/>
</dbReference>
<dbReference type="PANTHER" id="PTHR21071:SF4">
    <property type="entry name" value="UDP-N-ACETYLENOLPYRUVOYLGLUCOSAMINE REDUCTASE"/>
    <property type="match status" value="1"/>
</dbReference>
<dbReference type="GO" id="GO:0051301">
    <property type="term" value="P:cell division"/>
    <property type="evidence" value="ECO:0007669"/>
    <property type="project" value="UniProtKB-KW"/>
</dbReference>
<dbReference type="Pfam" id="PF01565">
    <property type="entry name" value="FAD_binding_4"/>
    <property type="match status" value="1"/>
</dbReference>
<dbReference type="InterPro" id="IPR036318">
    <property type="entry name" value="FAD-bd_PCMH-like_sf"/>
</dbReference>
<sequence>MARIEYNYPLLSHNTFGIEAYADRFVAYDSVEDLRQVVRRLRADCPDVPVLHIGGGSNLLFLSDFKGVVLHSAIGGIECEEQPDGIRLRVGAAVVWDDLVAYCVEHGFYGLENLSFIPGEVGASAVQNIGAYGAEVKDVITAVETVGLQDGEVRMFDVSACGYAYRKSIFKEEWRGRYAVTHVHFRLSATFRPNLDYGGIREALSAEGIRPEEVTAQDLRRVVIAIRKAKLPDPKVQGNAGSFFMNPVVPREVYEAIKGDYPDVPHYEVDAERVKIPAGWLIERCGWKGRSLGRASVHDRQALVLVNKGGATGRDILALCEAVRADVLSRFGISISPEVNIIGGCA</sequence>
<evidence type="ECO:0000256" key="2">
    <source>
        <dbReference type="ARBA" id="ARBA00003921"/>
    </source>
</evidence>
<dbReference type="NCBIfam" id="NF010478">
    <property type="entry name" value="PRK13903.1"/>
    <property type="match status" value="1"/>
</dbReference>
<dbReference type="RefSeq" id="WP_412442273.1">
    <property type="nucleotide sequence ID" value="NZ_CACRUT010000008.1"/>
</dbReference>
<dbReference type="InterPro" id="IPR003170">
    <property type="entry name" value="MurB"/>
</dbReference>
<keyword evidence="15 19" id="KW-0131">Cell cycle</keyword>
<dbReference type="GO" id="GO:0071555">
    <property type="term" value="P:cell wall organization"/>
    <property type="evidence" value="ECO:0007669"/>
    <property type="project" value="UniProtKB-KW"/>
</dbReference>
<evidence type="ECO:0000259" key="20">
    <source>
        <dbReference type="PROSITE" id="PS51387"/>
    </source>
</evidence>
<keyword evidence="10 19" id="KW-0274">FAD</keyword>
<dbReference type="EMBL" id="CACRUT010000008">
    <property type="protein sequence ID" value="VYT88627.1"/>
    <property type="molecule type" value="Genomic_DNA"/>
</dbReference>
<dbReference type="Pfam" id="PF02873">
    <property type="entry name" value="MurB_C"/>
    <property type="match status" value="1"/>
</dbReference>
<comment type="function">
    <text evidence="2 19">Cell wall formation.</text>
</comment>
<keyword evidence="12 19" id="KW-0133">Cell shape</keyword>
<dbReference type="GO" id="GO:0009252">
    <property type="term" value="P:peptidoglycan biosynthetic process"/>
    <property type="evidence" value="ECO:0007669"/>
    <property type="project" value="UniProtKB-UniRule"/>
</dbReference>
<evidence type="ECO:0000256" key="14">
    <source>
        <dbReference type="ARBA" id="ARBA00023002"/>
    </source>
</evidence>
<dbReference type="UniPathway" id="UPA00219"/>
<evidence type="ECO:0000256" key="10">
    <source>
        <dbReference type="ARBA" id="ARBA00022827"/>
    </source>
</evidence>
<evidence type="ECO:0000256" key="19">
    <source>
        <dbReference type="HAMAP-Rule" id="MF_00037"/>
    </source>
</evidence>
<evidence type="ECO:0000256" key="5">
    <source>
        <dbReference type="ARBA" id="ARBA00012518"/>
    </source>
</evidence>
<evidence type="ECO:0000256" key="3">
    <source>
        <dbReference type="ARBA" id="ARBA00004496"/>
    </source>
</evidence>
<keyword evidence="14 19" id="KW-0560">Oxidoreductase</keyword>
<dbReference type="GO" id="GO:0071949">
    <property type="term" value="F:FAD binding"/>
    <property type="evidence" value="ECO:0007669"/>
    <property type="project" value="InterPro"/>
</dbReference>
<dbReference type="InterPro" id="IPR016167">
    <property type="entry name" value="FAD-bd_PCMH_sub1"/>
</dbReference>
<evidence type="ECO:0000256" key="17">
    <source>
        <dbReference type="ARBA" id="ARBA00031026"/>
    </source>
</evidence>
<keyword evidence="8 19" id="KW-0132">Cell division</keyword>
<dbReference type="HAMAP" id="MF_00037">
    <property type="entry name" value="MurB"/>
    <property type="match status" value="1"/>
</dbReference>
<dbReference type="Gene3D" id="3.90.78.10">
    <property type="entry name" value="UDP-N-acetylenolpyruvoylglucosamine reductase, C-terminal domain"/>
    <property type="match status" value="1"/>
</dbReference>
<proteinExistence type="inferred from homology"/>
<dbReference type="GO" id="GO:0008762">
    <property type="term" value="F:UDP-N-acetylmuramate dehydrogenase activity"/>
    <property type="evidence" value="ECO:0007669"/>
    <property type="project" value="UniProtKB-UniRule"/>
</dbReference>
<keyword evidence="13 19" id="KW-0573">Peptidoglycan synthesis</keyword>
<dbReference type="SUPFAM" id="SSF56176">
    <property type="entry name" value="FAD-binding/transporter-associated domain-like"/>
    <property type="match status" value="1"/>
</dbReference>
<dbReference type="InterPro" id="IPR016166">
    <property type="entry name" value="FAD-bd_PCMH"/>
</dbReference>
<evidence type="ECO:0000256" key="4">
    <source>
        <dbReference type="ARBA" id="ARBA00004752"/>
    </source>
</evidence>
<dbReference type="GO" id="GO:0005829">
    <property type="term" value="C:cytosol"/>
    <property type="evidence" value="ECO:0007669"/>
    <property type="project" value="TreeGrafter"/>
</dbReference>
<reference evidence="21" key="1">
    <citation type="submission" date="2019-11" db="EMBL/GenBank/DDBJ databases">
        <authorList>
            <person name="Feng L."/>
        </authorList>
    </citation>
    <scope>NUCLEOTIDE SEQUENCE</scope>
    <source>
        <strain evidence="21">PclaraLFYP37</strain>
    </source>
</reference>
<dbReference type="Gene3D" id="3.30.43.10">
    <property type="entry name" value="Uridine Diphospho-n-acetylenolpyruvylglucosamine Reductase, domain 2"/>
    <property type="match status" value="1"/>
</dbReference>
<dbReference type="NCBIfam" id="NF000755">
    <property type="entry name" value="PRK00046.1"/>
    <property type="match status" value="1"/>
</dbReference>
<organism evidence="21">
    <name type="scientific">Paraprevotella clara</name>
    <dbReference type="NCBI Taxonomy" id="454154"/>
    <lineage>
        <taxon>Bacteria</taxon>
        <taxon>Pseudomonadati</taxon>
        <taxon>Bacteroidota</taxon>
        <taxon>Bacteroidia</taxon>
        <taxon>Bacteroidales</taxon>
        <taxon>Prevotellaceae</taxon>
        <taxon>Paraprevotella</taxon>
    </lineage>
</organism>
<comment type="catalytic activity">
    <reaction evidence="18 19">
        <text>UDP-N-acetyl-alpha-D-muramate + NADP(+) = UDP-N-acetyl-3-O-(1-carboxyvinyl)-alpha-D-glucosamine + NADPH + H(+)</text>
        <dbReference type="Rhea" id="RHEA:12248"/>
        <dbReference type="ChEBI" id="CHEBI:15378"/>
        <dbReference type="ChEBI" id="CHEBI:57783"/>
        <dbReference type="ChEBI" id="CHEBI:58349"/>
        <dbReference type="ChEBI" id="CHEBI:68483"/>
        <dbReference type="ChEBI" id="CHEBI:70757"/>
        <dbReference type="EC" id="1.3.1.98"/>
    </reaction>
</comment>
<evidence type="ECO:0000256" key="16">
    <source>
        <dbReference type="ARBA" id="ARBA00023316"/>
    </source>
</evidence>
<evidence type="ECO:0000256" key="15">
    <source>
        <dbReference type="ARBA" id="ARBA00023306"/>
    </source>
</evidence>
<evidence type="ECO:0000313" key="21">
    <source>
        <dbReference type="EMBL" id="VYT88627.1"/>
    </source>
</evidence>
<comment type="subcellular location">
    <subcellularLocation>
        <location evidence="3 19">Cytoplasm</location>
    </subcellularLocation>
</comment>
<keyword evidence="16 19" id="KW-0961">Cell wall biogenesis/degradation</keyword>
<comment type="similarity">
    <text evidence="19">Belongs to the MurB family.</text>
</comment>
<name>A0A6N3AE64_9BACT</name>